<proteinExistence type="predicted"/>
<comment type="caution">
    <text evidence="1">The sequence shown here is derived from an EMBL/GenBank/DDBJ whole genome shotgun (WGS) entry which is preliminary data.</text>
</comment>
<dbReference type="Proteomes" id="UP000265520">
    <property type="component" value="Unassembled WGS sequence"/>
</dbReference>
<dbReference type="AlphaFoldDB" id="A0A392SIV5"/>
<name>A0A392SIV5_9FABA</name>
<evidence type="ECO:0000313" key="1">
    <source>
        <dbReference type="EMBL" id="MCI48579.1"/>
    </source>
</evidence>
<keyword evidence="2" id="KW-1185">Reference proteome</keyword>
<accession>A0A392SIV5</accession>
<dbReference type="EMBL" id="LXQA010388418">
    <property type="protein sequence ID" value="MCI48579.1"/>
    <property type="molecule type" value="Genomic_DNA"/>
</dbReference>
<feature type="non-terminal residue" evidence="1">
    <location>
        <position position="24"/>
    </location>
</feature>
<evidence type="ECO:0000313" key="2">
    <source>
        <dbReference type="Proteomes" id="UP000265520"/>
    </source>
</evidence>
<organism evidence="1 2">
    <name type="scientific">Trifolium medium</name>
    <dbReference type="NCBI Taxonomy" id="97028"/>
    <lineage>
        <taxon>Eukaryota</taxon>
        <taxon>Viridiplantae</taxon>
        <taxon>Streptophyta</taxon>
        <taxon>Embryophyta</taxon>
        <taxon>Tracheophyta</taxon>
        <taxon>Spermatophyta</taxon>
        <taxon>Magnoliopsida</taxon>
        <taxon>eudicotyledons</taxon>
        <taxon>Gunneridae</taxon>
        <taxon>Pentapetalae</taxon>
        <taxon>rosids</taxon>
        <taxon>fabids</taxon>
        <taxon>Fabales</taxon>
        <taxon>Fabaceae</taxon>
        <taxon>Papilionoideae</taxon>
        <taxon>50 kb inversion clade</taxon>
        <taxon>NPAAA clade</taxon>
        <taxon>Hologalegina</taxon>
        <taxon>IRL clade</taxon>
        <taxon>Trifolieae</taxon>
        <taxon>Trifolium</taxon>
    </lineage>
</organism>
<protein>
    <submittedName>
        <fullName evidence="1">Uncharacterized protein</fullName>
    </submittedName>
</protein>
<sequence length="24" mass="2801">MPWLAKQECVNPRVMEVWGLEALT</sequence>
<reference evidence="1 2" key="1">
    <citation type="journal article" date="2018" name="Front. Plant Sci.">
        <title>Red Clover (Trifolium pratense) and Zigzag Clover (T. medium) - A Picture of Genomic Similarities and Differences.</title>
        <authorList>
            <person name="Dluhosova J."/>
            <person name="Istvanek J."/>
            <person name="Nedelnik J."/>
            <person name="Repkova J."/>
        </authorList>
    </citation>
    <scope>NUCLEOTIDE SEQUENCE [LARGE SCALE GENOMIC DNA]</scope>
    <source>
        <strain evidence="2">cv. 10/8</strain>
        <tissue evidence="1">Leaf</tissue>
    </source>
</reference>